<proteinExistence type="predicted"/>
<evidence type="ECO:0000313" key="1">
    <source>
        <dbReference type="EMBL" id="CAG8469645.1"/>
    </source>
</evidence>
<accession>A0ACA9KF46</accession>
<dbReference type="Proteomes" id="UP000789702">
    <property type="component" value="Unassembled WGS sequence"/>
</dbReference>
<protein>
    <submittedName>
        <fullName evidence="1">10572_t:CDS:1</fullName>
    </submittedName>
</protein>
<organism evidence="1 2">
    <name type="scientific">Dentiscutata heterogama</name>
    <dbReference type="NCBI Taxonomy" id="1316150"/>
    <lineage>
        <taxon>Eukaryota</taxon>
        <taxon>Fungi</taxon>
        <taxon>Fungi incertae sedis</taxon>
        <taxon>Mucoromycota</taxon>
        <taxon>Glomeromycotina</taxon>
        <taxon>Glomeromycetes</taxon>
        <taxon>Diversisporales</taxon>
        <taxon>Gigasporaceae</taxon>
        <taxon>Dentiscutata</taxon>
    </lineage>
</organism>
<sequence>MARKKLKDDDVIKFEFSTYQNIQEIGKGGFGIVYSTYRDGKRYALKTFKNDDANKEVTKDFIKELKQLHAITFHPNINKFYGITRGITIMESTAIFRKKGLNHTFEISLNEIIQISKQITDGLDHLHKNNIIHCDLHSKNILINDDKFLIADFGLSRKIDDTYNSSASIIKGMPAYLDPYCHCEPGKKLDQKSDIYSLGVIFWELTSGIPPFASAFNGIITLVYALAGFREQVIPGTPIGYEKLYRKCWNTEPEERSTINKILEDLNSISKRENTIYT</sequence>
<keyword evidence="2" id="KW-1185">Reference proteome</keyword>
<gene>
    <name evidence="1" type="ORF">DHETER_LOCUS1653</name>
</gene>
<reference evidence="1" key="1">
    <citation type="submission" date="2021-06" db="EMBL/GenBank/DDBJ databases">
        <authorList>
            <person name="Kallberg Y."/>
            <person name="Tangrot J."/>
            <person name="Rosling A."/>
        </authorList>
    </citation>
    <scope>NUCLEOTIDE SEQUENCE</scope>
    <source>
        <strain evidence="1">IL203A</strain>
    </source>
</reference>
<feature type="non-terminal residue" evidence="1">
    <location>
        <position position="278"/>
    </location>
</feature>
<dbReference type="EMBL" id="CAJVPU010001047">
    <property type="protein sequence ID" value="CAG8469645.1"/>
    <property type="molecule type" value="Genomic_DNA"/>
</dbReference>
<evidence type="ECO:0000313" key="2">
    <source>
        <dbReference type="Proteomes" id="UP000789702"/>
    </source>
</evidence>
<comment type="caution">
    <text evidence="1">The sequence shown here is derived from an EMBL/GenBank/DDBJ whole genome shotgun (WGS) entry which is preliminary data.</text>
</comment>
<name>A0ACA9KF46_9GLOM</name>